<accession>A0A1T1GWC3</accession>
<feature type="region of interest" description="Disordered" evidence="1">
    <location>
        <begin position="1"/>
        <end position="20"/>
    </location>
</feature>
<dbReference type="EMBL" id="MVKX01000006">
    <property type="protein sequence ID" value="OOV81873.1"/>
    <property type="molecule type" value="Genomic_DNA"/>
</dbReference>
<proteinExistence type="predicted"/>
<dbReference type="GO" id="GO:0005886">
    <property type="term" value="C:plasma membrane"/>
    <property type="evidence" value="ECO:0007669"/>
    <property type="project" value="TreeGrafter"/>
</dbReference>
<evidence type="ECO:0000256" key="2">
    <source>
        <dbReference type="SAM" id="Phobius"/>
    </source>
</evidence>
<protein>
    <recommendedName>
        <fullName evidence="5">DUF805 domain-containing protein</fullName>
    </recommendedName>
</protein>
<keyword evidence="2" id="KW-0812">Transmembrane</keyword>
<feature type="transmembrane region" description="Helical" evidence="2">
    <location>
        <begin position="77"/>
        <end position="96"/>
    </location>
</feature>
<gene>
    <name evidence="3" type="ORF">B1202_10530</name>
</gene>
<dbReference type="RefSeq" id="WP_078190550.1">
    <property type="nucleotide sequence ID" value="NZ_JAMCOZ010000006.1"/>
</dbReference>
<reference evidence="3 4" key="1">
    <citation type="submission" date="2017-02" db="EMBL/GenBank/DDBJ databases">
        <title>Acinetobacter sp. ANC 4945, whole genome shotgun sequencing project.</title>
        <authorList>
            <person name="Radolfova-Krizova L."/>
            <person name="Al Atrouni A."/>
            <person name="Nemec A."/>
        </authorList>
    </citation>
    <scope>NUCLEOTIDE SEQUENCE [LARGE SCALE GENOMIC DNA]</scope>
    <source>
        <strain evidence="3 4">ANC 4945</strain>
    </source>
</reference>
<dbReference type="PANTHER" id="PTHR34980">
    <property type="entry name" value="INNER MEMBRANE PROTEIN-RELATED-RELATED"/>
    <property type="match status" value="1"/>
</dbReference>
<evidence type="ECO:0008006" key="5">
    <source>
        <dbReference type="Google" id="ProtNLM"/>
    </source>
</evidence>
<feature type="compositionally biased region" description="Low complexity" evidence="1">
    <location>
        <begin position="1"/>
        <end position="17"/>
    </location>
</feature>
<dbReference type="AlphaFoldDB" id="A0A1T1GWC3"/>
<keyword evidence="2" id="KW-1133">Transmembrane helix</keyword>
<organism evidence="3 4">
    <name type="scientific">Acinetobacter amyesii</name>
    <dbReference type="NCBI Taxonomy" id="2942470"/>
    <lineage>
        <taxon>Bacteria</taxon>
        <taxon>Pseudomonadati</taxon>
        <taxon>Pseudomonadota</taxon>
        <taxon>Gammaproteobacteria</taxon>
        <taxon>Moraxellales</taxon>
        <taxon>Moraxellaceae</taxon>
        <taxon>Acinetobacter</taxon>
    </lineage>
</organism>
<feature type="transmembrane region" description="Helical" evidence="2">
    <location>
        <begin position="149"/>
        <end position="171"/>
    </location>
</feature>
<comment type="caution">
    <text evidence="3">The sequence shown here is derived from an EMBL/GenBank/DDBJ whole genome shotgun (WGS) entry which is preliminary data.</text>
</comment>
<dbReference type="InterPro" id="IPR008523">
    <property type="entry name" value="DUF805"/>
</dbReference>
<name>A0A1T1GWC3_9GAMM</name>
<feature type="transmembrane region" description="Helical" evidence="2">
    <location>
        <begin position="108"/>
        <end position="129"/>
    </location>
</feature>
<keyword evidence="4" id="KW-1185">Reference proteome</keyword>
<dbReference type="Proteomes" id="UP000191160">
    <property type="component" value="Unassembled WGS sequence"/>
</dbReference>
<evidence type="ECO:0000256" key="1">
    <source>
        <dbReference type="SAM" id="MobiDB-lite"/>
    </source>
</evidence>
<dbReference type="PANTHER" id="PTHR34980:SF3">
    <property type="entry name" value="BLR8105 PROTEIN"/>
    <property type="match status" value="1"/>
</dbReference>
<keyword evidence="2" id="KW-0472">Membrane</keyword>
<dbReference type="Pfam" id="PF05656">
    <property type="entry name" value="DUF805"/>
    <property type="match status" value="1"/>
</dbReference>
<evidence type="ECO:0000313" key="4">
    <source>
        <dbReference type="Proteomes" id="UP000191160"/>
    </source>
</evidence>
<feature type="transmembrane region" description="Helical" evidence="2">
    <location>
        <begin position="35"/>
        <end position="57"/>
    </location>
</feature>
<evidence type="ECO:0000313" key="3">
    <source>
        <dbReference type="EMBL" id="OOV81873.1"/>
    </source>
</evidence>
<sequence>MNTNDSSFFSRQTTTTSDNPLKPDGRFGRLSMIGWYGFLNIISFFALIALSLAVGIFNINTMALNEQFVGIFTGASGLAYLAIMILYIYFYCVFVVRRLHDLNKAGWLLLLLFIPVINLFFILYLLLASGTPTINQYGAPRPAAVWEKILAWLMILISVLSLLATGSITSYMMGSGEIESPTEIIQQSTEYF</sequence>